<dbReference type="PANTHER" id="PTHR46411:SF2">
    <property type="entry name" value="AAA+ ATPASE DOMAIN-CONTAINING PROTEIN"/>
    <property type="match status" value="1"/>
</dbReference>
<feature type="region of interest" description="Disordered" evidence="1">
    <location>
        <begin position="83"/>
        <end position="120"/>
    </location>
</feature>
<sequence length="1118" mass="124944">MADPDTANTAIEPEHGVAKSPPNEPAQDATPRLQIEPDQKPAAPEQSAIEKAAQSLVDKLESFKTKLTANFDDDLAELKRVLKNRSQPGSDNLRPMPSSLSRVSIKDDDDDRDSDASDDNLVCEVEKLPMDLWRKTTNGVGSNKVGYNDDYYANYYAKWYANYYTKSDSKEKTPRTQKKSEAKYIIKAFYRNVPLTSGNPAAISTDEDFKLAHANRPVDRPLRVLIDTHVLLDELEEISELTLQDLPLVLIPPFKLLVHNWPKIQSTLSKLQNELAKSEAEEDEAPKPRDHGSPGNLAADSTSDWGATLSQPDGSAAGALGGPPDADVPRPQATSQLEARVNQLQCLHDFIKTDLGNLIGLRLKVAEGSLETVTFDEVYYLFHPGDLIMASGIHESQLYQVYSVTGGRVRLSKATRGEMGDMEMEEDRGFATSGIGTWTDVTLETYMMCCDGTQVGTFQVTHSIKHFSGERRVTDLEVYPLQFHKSPADLCAQLQARGLKFLNCFGHKKYDAITVRPPATILDEDNSPPGGFPRRPLIRGHTRYYHNDSGVPEKERIMLEEIQSDIFVDLQSHYRLHPSAKFSTVLRKTYPNSREVVERIPGQRDREYNSGDHDVDEALTDDFLLSQRNFLQPAKPGSVREFAEILQLLPHQIPAYEFRSRQWVWLDVDKIEEIDKSDEARHRGWNDLVIPDSYRQLLVSLVDNHTSGTENQIGGRSRSTRESPAFQIDLVRGKGRGLIILLHGPPGSGKTSTAETIAAYTGRPLYSITCGDIGVTADQVESRLQYHTELAAKWGCVLLLDEADVFLMRRSWDNMERNALVSVFLRHLEYYSGILFLTTNIVGVIDEAFKSRIHVALRYPSIDLHSTEKMWNNLLNRIAKDNETAKVKIEFNRTSLLDYASSHYHKHEQTDSTWNGRQVRNAFQTAIALGHHERLMLIKDEGLTLDQALQSSDKSLKTVRLTKRNFVKISRTARDFEDYITAIRGPDRKVAQKSQFRDDDFGKPILMPQKYYPTPTAGGSGGGSGGGGGGGGSGSGPRRESLRGPGRGYGESTPPPTGGRSRREREVAPRAARYQDDEDDDPDDPDDEGDEVDGSRGGRGRHETGQRDDGDDGEDDDY</sequence>
<evidence type="ECO:0000259" key="2">
    <source>
        <dbReference type="SMART" id="SM00382"/>
    </source>
</evidence>
<dbReference type="GO" id="GO:0016887">
    <property type="term" value="F:ATP hydrolysis activity"/>
    <property type="evidence" value="ECO:0007669"/>
    <property type="project" value="InterPro"/>
</dbReference>
<evidence type="ECO:0000313" key="3">
    <source>
        <dbReference type="EMBL" id="KAK3349555.1"/>
    </source>
</evidence>
<reference evidence="3" key="2">
    <citation type="submission" date="2023-06" db="EMBL/GenBank/DDBJ databases">
        <authorList>
            <consortium name="Lawrence Berkeley National Laboratory"/>
            <person name="Haridas S."/>
            <person name="Hensen N."/>
            <person name="Bonometti L."/>
            <person name="Westerberg I."/>
            <person name="Brannstrom I.O."/>
            <person name="Guillou S."/>
            <person name="Cros-Aarteil S."/>
            <person name="Calhoun S."/>
            <person name="Kuo A."/>
            <person name="Mondo S."/>
            <person name="Pangilinan J."/>
            <person name="Riley R."/>
            <person name="Labutti K."/>
            <person name="Andreopoulos B."/>
            <person name="Lipzen A."/>
            <person name="Chen C."/>
            <person name="Yanf M."/>
            <person name="Daum C."/>
            <person name="Ng V."/>
            <person name="Clum A."/>
            <person name="Steindorff A."/>
            <person name="Ohm R."/>
            <person name="Martin F."/>
            <person name="Silar P."/>
            <person name="Natvig D."/>
            <person name="Lalanne C."/>
            <person name="Gautier V."/>
            <person name="Ament-Velasquez S.L."/>
            <person name="Kruys A."/>
            <person name="Hutchinson M.I."/>
            <person name="Powell A.J."/>
            <person name="Barry K."/>
            <person name="Miller A.N."/>
            <person name="Grigoriev I.V."/>
            <person name="Debuchy R."/>
            <person name="Gladieux P."/>
            <person name="Thoren M.H."/>
            <person name="Johannesson H."/>
        </authorList>
    </citation>
    <scope>NUCLEOTIDE SEQUENCE</scope>
    <source>
        <strain evidence="3">CBS 955.72</strain>
    </source>
</reference>
<protein>
    <recommendedName>
        <fullName evidence="2">AAA+ ATPase domain-containing protein</fullName>
    </recommendedName>
</protein>
<proteinExistence type="predicted"/>
<dbReference type="InterPro" id="IPR027417">
    <property type="entry name" value="P-loop_NTPase"/>
</dbReference>
<accession>A0AAJ0MCT7</accession>
<name>A0AAJ0MCT7_9PEZI</name>
<evidence type="ECO:0000313" key="4">
    <source>
        <dbReference type="Proteomes" id="UP001275084"/>
    </source>
</evidence>
<dbReference type="AlphaFoldDB" id="A0AAJ0MCT7"/>
<feature type="compositionally biased region" description="Acidic residues" evidence="1">
    <location>
        <begin position="1076"/>
        <end position="1092"/>
    </location>
</feature>
<feature type="region of interest" description="Disordered" evidence="1">
    <location>
        <begin position="275"/>
        <end position="335"/>
    </location>
</feature>
<feature type="compositionally biased region" description="Acidic residues" evidence="1">
    <location>
        <begin position="107"/>
        <end position="118"/>
    </location>
</feature>
<feature type="compositionally biased region" description="Basic and acidic residues" evidence="1">
    <location>
        <begin position="989"/>
        <end position="1002"/>
    </location>
</feature>
<dbReference type="SMART" id="SM00382">
    <property type="entry name" value="AAA"/>
    <property type="match status" value="1"/>
</dbReference>
<feature type="compositionally biased region" description="Basic and acidic residues" evidence="1">
    <location>
        <begin position="1093"/>
        <end position="1108"/>
    </location>
</feature>
<dbReference type="EMBL" id="JAUIQD010000005">
    <property type="protein sequence ID" value="KAK3349555.1"/>
    <property type="molecule type" value="Genomic_DNA"/>
</dbReference>
<dbReference type="GO" id="GO:0005524">
    <property type="term" value="F:ATP binding"/>
    <property type="evidence" value="ECO:0007669"/>
    <property type="project" value="InterPro"/>
</dbReference>
<dbReference type="Pfam" id="PF22942">
    <property type="entry name" value="DUF7025"/>
    <property type="match status" value="1"/>
</dbReference>
<comment type="caution">
    <text evidence="3">The sequence shown here is derived from an EMBL/GenBank/DDBJ whole genome shotgun (WGS) entry which is preliminary data.</text>
</comment>
<dbReference type="Gene3D" id="3.40.50.300">
    <property type="entry name" value="P-loop containing nucleotide triphosphate hydrolases"/>
    <property type="match status" value="1"/>
</dbReference>
<evidence type="ECO:0000256" key="1">
    <source>
        <dbReference type="SAM" id="MobiDB-lite"/>
    </source>
</evidence>
<feature type="region of interest" description="Disordered" evidence="1">
    <location>
        <begin position="1"/>
        <end position="51"/>
    </location>
</feature>
<dbReference type="InterPro" id="IPR003593">
    <property type="entry name" value="AAA+_ATPase"/>
</dbReference>
<feature type="compositionally biased region" description="Gly residues" evidence="1">
    <location>
        <begin position="1018"/>
        <end position="1035"/>
    </location>
</feature>
<feature type="compositionally biased region" description="Polar residues" evidence="1">
    <location>
        <begin position="299"/>
        <end position="311"/>
    </location>
</feature>
<dbReference type="PANTHER" id="PTHR46411">
    <property type="entry name" value="FAMILY ATPASE, PUTATIVE-RELATED"/>
    <property type="match status" value="1"/>
</dbReference>
<dbReference type="Pfam" id="PF23232">
    <property type="entry name" value="AAA_lid_13"/>
    <property type="match status" value="1"/>
</dbReference>
<dbReference type="SUPFAM" id="SSF52540">
    <property type="entry name" value="P-loop containing nucleoside triphosphate hydrolases"/>
    <property type="match status" value="1"/>
</dbReference>
<dbReference type="InterPro" id="IPR003959">
    <property type="entry name" value="ATPase_AAA_core"/>
</dbReference>
<feature type="compositionally biased region" description="Acidic residues" evidence="1">
    <location>
        <begin position="1109"/>
        <end position="1118"/>
    </location>
</feature>
<keyword evidence="4" id="KW-1185">Reference proteome</keyword>
<organism evidence="3 4">
    <name type="scientific">Lasiosphaeria hispida</name>
    <dbReference type="NCBI Taxonomy" id="260671"/>
    <lineage>
        <taxon>Eukaryota</taxon>
        <taxon>Fungi</taxon>
        <taxon>Dikarya</taxon>
        <taxon>Ascomycota</taxon>
        <taxon>Pezizomycotina</taxon>
        <taxon>Sordariomycetes</taxon>
        <taxon>Sordariomycetidae</taxon>
        <taxon>Sordariales</taxon>
        <taxon>Lasiosphaeriaceae</taxon>
        <taxon>Lasiosphaeria</taxon>
    </lineage>
</organism>
<feature type="domain" description="AAA+ ATPase" evidence="2">
    <location>
        <begin position="736"/>
        <end position="863"/>
    </location>
</feature>
<dbReference type="InterPro" id="IPR056599">
    <property type="entry name" value="AAA_lid_fung"/>
</dbReference>
<feature type="compositionally biased region" description="Low complexity" evidence="1">
    <location>
        <begin position="312"/>
        <end position="325"/>
    </location>
</feature>
<dbReference type="Pfam" id="PF00004">
    <property type="entry name" value="AAA"/>
    <property type="match status" value="1"/>
</dbReference>
<feature type="region of interest" description="Disordered" evidence="1">
    <location>
        <begin position="989"/>
        <end position="1118"/>
    </location>
</feature>
<reference evidence="3" key="1">
    <citation type="journal article" date="2023" name="Mol. Phylogenet. Evol.">
        <title>Genome-scale phylogeny and comparative genomics of the fungal order Sordariales.</title>
        <authorList>
            <person name="Hensen N."/>
            <person name="Bonometti L."/>
            <person name="Westerberg I."/>
            <person name="Brannstrom I.O."/>
            <person name="Guillou S."/>
            <person name="Cros-Aarteil S."/>
            <person name="Calhoun S."/>
            <person name="Haridas S."/>
            <person name="Kuo A."/>
            <person name="Mondo S."/>
            <person name="Pangilinan J."/>
            <person name="Riley R."/>
            <person name="LaButti K."/>
            <person name="Andreopoulos B."/>
            <person name="Lipzen A."/>
            <person name="Chen C."/>
            <person name="Yan M."/>
            <person name="Daum C."/>
            <person name="Ng V."/>
            <person name="Clum A."/>
            <person name="Steindorff A."/>
            <person name="Ohm R.A."/>
            <person name="Martin F."/>
            <person name="Silar P."/>
            <person name="Natvig D.O."/>
            <person name="Lalanne C."/>
            <person name="Gautier V."/>
            <person name="Ament-Velasquez S.L."/>
            <person name="Kruys A."/>
            <person name="Hutchinson M.I."/>
            <person name="Powell A.J."/>
            <person name="Barry K."/>
            <person name="Miller A.N."/>
            <person name="Grigoriev I.V."/>
            <person name="Debuchy R."/>
            <person name="Gladieux P."/>
            <person name="Hiltunen Thoren M."/>
            <person name="Johannesson H."/>
        </authorList>
    </citation>
    <scope>NUCLEOTIDE SEQUENCE</scope>
    <source>
        <strain evidence="3">CBS 955.72</strain>
    </source>
</reference>
<gene>
    <name evidence="3" type="ORF">B0T25DRAFT_504750</name>
</gene>
<dbReference type="InterPro" id="IPR054289">
    <property type="entry name" value="DUF7025"/>
</dbReference>
<dbReference type="Proteomes" id="UP001275084">
    <property type="component" value="Unassembled WGS sequence"/>
</dbReference>
<dbReference type="CDD" id="cd19481">
    <property type="entry name" value="RecA-like_protease"/>
    <property type="match status" value="1"/>
</dbReference>